<organism evidence="13 14">
    <name type="scientific">Pseudoteredinibacter isoporae</name>
    <dbReference type="NCBI Taxonomy" id="570281"/>
    <lineage>
        <taxon>Bacteria</taxon>
        <taxon>Pseudomonadati</taxon>
        <taxon>Pseudomonadota</taxon>
        <taxon>Gammaproteobacteria</taxon>
        <taxon>Cellvibrionales</taxon>
        <taxon>Cellvibrionaceae</taxon>
        <taxon>Pseudoteredinibacter</taxon>
    </lineage>
</organism>
<dbReference type="EC" id="2.3.2.2" evidence="11"/>
<dbReference type="Proteomes" id="UP000528457">
    <property type="component" value="Unassembled WGS sequence"/>
</dbReference>
<dbReference type="InterPro" id="IPR043138">
    <property type="entry name" value="GGT_lsub"/>
</dbReference>
<evidence type="ECO:0000256" key="1">
    <source>
        <dbReference type="ARBA" id="ARBA00001049"/>
    </source>
</evidence>
<feature type="binding site" evidence="10">
    <location>
        <position position="438"/>
    </location>
    <ligand>
        <name>L-glutamate</name>
        <dbReference type="ChEBI" id="CHEBI:29985"/>
    </ligand>
</feature>
<dbReference type="InterPro" id="IPR055262">
    <property type="entry name" value="GGT_CS"/>
</dbReference>
<keyword evidence="7 11" id="KW-0012">Acyltransferase</keyword>
<keyword evidence="4 11" id="KW-0808">Transferase</keyword>
<dbReference type="GO" id="GO:0103068">
    <property type="term" value="F:leukotriene C4 gamma-glutamyl transferase activity"/>
    <property type="evidence" value="ECO:0007669"/>
    <property type="project" value="UniProtKB-EC"/>
</dbReference>
<keyword evidence="5 11" id="KW-0378">Hydrolase</keyword>
<dbReference type="InterPro" id="IPR029055">
    <property type="entry name" value="Ntn_hydrolases_N"/>
</dbReference>
<feature type="binding site" evidence="10">
    <location>
        <position position="118"/>
    </location>
    <ligand>
        <name>L-glutamate</name>
        <dbReference type="ChEBI" id="CHEBI:29985"/>
    </ligand>
</feature>
<comment type="caution">
    <text evidence="13">The sequence shown here is derived from an EMBL/GenBank/DDBJ whole genome shotgun (WGS) entry which is preliminary data.</text>
</comment>
<name>A0A7X0JRN3_9GAMM</name>
<evidence type="ECO:0000256" key="10">
    <source>
        <dbReference type="PIRSR" id="PIRSR600101-2"/>
    </source>
</evidence>
<dbReference type="PROSITE" id="PS00462">
    <property type="entry name" value="G_GLU_TRANSPEPTIDASE"/>
    <property type="match status" value="1"/>
</dbReference>
<accession>A0A7X0JRN3</accession>
<dbReference type="EMBL" id="JACHHT010000001">
    <property type="protein sequence ID" value="MBB6520146.1"/>
    <property type="molecule type" value="Genomic_DNA"/>
</dbReference>
<dbReference type="PANTHER" id="PTHR43199:SF1">
    <property type="entry name" value="GLUTATHIONE HYDROLASE PROENZYME"/>
    <property type="match status" value="1"/>
</dbReference>
<comment type="similarity">
    <text evidence="3 11">Belongs to the gamma-glutamyltransferase family.</text>
</comment>
<proteinExistence type="inferred from homology"/>
<reference evidence="13 14" key="1">
    <citation type="submission" date="2020-08" db="EMBL/GenBank/DDBJ databases">
        <title>Genomic Encyclopedia of Type Strains, Phase IV (KMG-IV): sequencing the most valuable type-strain genomes for metagenomic binning, comparative biology and taxonomic classification.</title>
        <authorList>
            <person name="Goeker M."/>
        </authorList>
    </citation>
    <scope>NUCLEOTIDE SEQUENCE [LARGE SCALE GENOMIC DNA]</scope>
    <source>
        <strain evidence="13 14">DSM 22368</strain>
    </source>
</reference>
<dbReference type="NCBIfam" id="TIGR00066">
    <property type="entry name" value="g_glut_trans"/>
    <property type="match status" value="1"/>
</dbReference>
<comment type="catalytic activity">
    <reaction evidence="8 11">
        <text>an N-terminal (5-L-glutamyl)-[peptide] + an alpha-amino acid = 5-L-glutamyl amino acid + an N-terminal L-alpha-aminoacyl-[peptide]</text>
        <dbReference type="Rhea" id="RHEA:23904"/>
        <dbReference type="Rhea" id="RHEA-COMP:9780"/>
        <dbReference type="Rhea" id="RHEA-COMP:9795"/>
        <dbReference type="ChEBI" id="CHEBI:77644"/>
        <dbReference type="ChEBI" id="CHEBI:78597"/>
        <dbReference type="ChEBI" id="CHEBI:78599"/>
        <dbReference type="ChEBI" id="CHEBI:78608"/>
        <dbReference type="EC" id="2.3.2.2"/>
    </reaction>
</comment>
<dbReference type="GO" id="GO:0006750">
    <property type="term" value="P:glutathione biosynthetic process"/>
    <property type="evidence" value="ECO:0007669"/>
    <property type="project" value="UniProtKB-KW"/>
</dbReference>
<comment type="PTM">
    <text evidence="11">Cleaved by autocatalysis into a large and a small subunit.</text>
</comment>
<sequence length="584" mass="62499">MNISIKKACVLACSSVLLFNSQVPGSLAQTAHGSEAIIDLAGQFHPVVGRKGMVSSQEARASQIGVDILRQGGNAVDAAVAVGFALAVTLPKAGNIGGGGFMLVHDAKSKHTHAIDYRETAPAAAHRDVFLNKDGSVNKDKARNSFQSAGVPGTVAGLLLALKQHGSMKPIQVMAPAIKLAREGFVLSEELALELQQRHSQLSRSKAGQNIFYKKDGGFYKAGEKLIQKDLANTLERIALTNGESFYHGETADLIVKDSKRRGGLITKDDLRNYKPALRKAATGNYRGYDLVTMPPPSASGIHIIQMLNILENSQLQNIPHNSAAHLHQLSSAMQFAFADRSEHLGDPDFYDVPVDIITSKSYAKQLAEKIDPDHAKSAAEIKPLNIRAFKESPDTTHFSVIDQYGNAVSNTYTLNFSYGSGIVVKGAGFILNNEMDDFSAKPGVPNAFGLIGREANAIEAGKRPLSSMAPTIIFKNDKPFMITGSPGGSKIANAVLQTISNVIDYDMNIAQASSVPRIHHQWLPDVLNYESGISADTVKILNQMGYTTKTSKGIGSTQSILVKGGIVYGASDPRRPGAATIAE</sequence>
<evidence type="ECO:0000256" key="6">
    <source>
        <dbReference type="ARBA" id="ARBA00023145"/>
    </source>
</evidence>
<feature type="binding site" evidence="10">
    <location>
        <position position="489"/>
    </location>
    <ligand>
        <name>L-glutamate</name>
        <dbReference type="ChEBI" id="CHEBI:29985"/>
    </ligand>
</feature>
<evidence type="ECO:0000256" key="4">
    <source>
        <dbReference type="ARBA" id="ARBA00022679"/>
    </source>
</evidence>
<dbReference type="Pfam" id="PF01019">
    <property type="entry name" value="G_glu_transpept"/>
    <property type="match status" value="1"/>
</dbReference>
<dbReference type="FunCoup" id="A0A7X0JRN3">
    <property type="interactions" value="291"/>
</dbReference>
<dbReference type="PANTHER" id="PTHR43199">
    <property type="entry name" value="GLUTATHIONE HYDROLASE"/>
    <property type="match status" value="1"/>
</dbReference>
<dbReference type="InterPro" id="IPR051792">
    <property type="entry name" value="GGT_bact"/>
</dbReference>
<dbReference type="InterPro" id="IPR000101">
    <property type="entry name" value="GGT_peptidase"/>
</dbReference>
<evidence type="ECO:0000256" key="11">
    <source>
        <dbReference type="RuleBase" id="RU368036"/>
    </source>
</evidence>
<dbReference type="AlphaFoldDB" id="A0A7X0JRN3"/>
<evidence type="ECO:0000256" key="7">
    <source>
        <dbReference type="ARBA" id="ARBA00023315"/>
    </source>
</evidence>
<evidence type="ECO:0000256" key="8">
    <source>
        <dbReference type="ARBA" id="ARBA00047417"/>
    </source>
</evidence>
<dbReference type="Gene3D" id="3.60.20.40">
    <property type="match status" value="1"/>
</dbReference>
<dbReference type="EC" id="3.4.19.13" evidence="11"/>
<comment type="subunit">
    <text evidence="11">This enzyme consists of two polypeptide chains, which are synthesized in precursor form from a single polypeptide.</text>
</comment>
<protein>
    <recommendedName>
        <fullName evidence="11">Glutathione hydrolase proenzyme</fullName>
        <ecNumber evidence="11">2.3.2.2</ecNumber>
        <ecNumber evidence="11">3.4.19.13</ecNumber>
    </recommendedName>
    <component>
        <recommendedName>
            <fullName evidence="11">Glutathione hydrolase large chain</fullName>
        </recommendedName>
    </component>
    <component>
        <recommendedName>
            <fullName evidence="11">Glutathione hydrolase small chain</fullName>
        </recommendedName>
    </component>
</protein>
<feature type="active site" description="Nucleophile" evidence="9">
    <location>
        <position position="396"/>
    </location>
</feature>
<dbReference type="GO" id="GO:0036374">
    <property type="term" value="F:glutathione hydrolase activity"/>
    <property type="evidence" value="ECO:0007669"/>
    <property type="project" value="UniProtKB-UniRule"/>
</dbReference>
<feature type="chain" id="PRO_5031489367" description="Glutathione hydrolase proenzyme" evidence="12">
    <location>
        <begin position="29"/>
        <end position="584"/>
    </location>
</feature>
<evidence type="ECO:0000256" key="2">
    <source>
        <dbReference type="ARBA" id="ARBA00001089"/>
    </source>
</evidence>
<evidence type="ECO:0000256" key="12">
    <source>
        <dbReference type="SAM" id="SignalP"/>
    </source>
</evidence>
<dbReference type="GO" id="GO:0006751">
    <property type="term" value="P:glutathione catabolic process"/>
    <property type="evidence" value="ECO:0007669"/>
    <property type="project" value="UniProtKB-UniRule"/>
</dbReference>
<evidence type="ECO:0000256" key="5">
    <source>
        <dbReference type="ARBA" id="ARBA00022801"/>
    </source>
</evidence>
<feature type="signal peptide" evidence="12">
    <location>
        <begin position="1"/>
        <end position="28"/>
    </location>
</feature>
<keyword evidence="14" id="KW-1185">Reference proteome</keyword>
<dbReference type="UniPathway" id="UPA00204"/>
<feature type="binding site" evidence="10">
    <location>
        <begin position="414"/>
        <end position="416"/>
    </location>
    <ligand>
        <name>L-glutamate</name>
        <dbReference type="ChEBI" id="CHEBI:29985"/>
    </ligand>
</feature>
<dbReference type="PRINTS" id="PR01210">
    <property type="entry name" value="GGTRANSPTASE"/>
</dbReference>
<comment type="pathway">
    <text evidence="11">Sulfur metabolism; glutathione metabolism.</text>
</comment>
<keyword evidence="6 11" id="KW-0865">Zymogen</keyword>
<dbReference type="SUPFAM" id="SSF56235">
    <property type="entry name" value="N-terminal nucleophile aminohydrolases (Ntn hydrolases)"/>
    <property type="match status" value="1"/>
</dbReference>
<comment type="catalytic activity">
    <reaction evidence="1 11">
        <text>an S-substituted glutathione + H2O = an S-substituted L-cysteinylglycine + L-glutamate</text>
        <dbReference type="Rhea" id="RHEA:59468"/>
        <dbReference type="ChEBI" id="CHEBI:15377"/>
        <dbReference type="ChEBI" id="CHEBI:29985"/>
        <dbReference type="ChEBI" id="CHEBI:90779"/>
        <dbReference type="ChEBI" id="CHEBI:143103"/>
        <dbReference type="EC" id="3.4.19.13"/>
    </reaction>
</comment>
<evidence type="ECO:0000256" key="3">
    <source>
        <dbReference type="ARBA" id="ARBA00009381"/>
    </source>
</evidence>
<keyword evidence="12" id="KW-0732">Signal</keyword>
<gene>
    <name evidence="13" type="ORF">HNR48_000424</name>
</gene>
<evidence type="ECO:0000313" key="14">
    <source>
        <dbReference type="Proteomes" id="UP000528457"/>
    </source>
</evidence>
<dbReference type="Gene3D" id="1.10.246.130">
    <property type="match status" value="1"/>
</dbReference>
<evidence type="ECO:0000256" key="9">
    <source>
        <dbReference type="PIRSR" id="PIRSR600101-1"/>
    </source>
</evidence>
<comment type="catalytic activity">
    <reaction evidence="2 11">
        <text>glutathione + H2O = L-cysteinylglycine + L-glutamate</text>
        <dbReference type="Rhea" id="RHEA:28807"/>
        <dbReference type="ChEBI" id="CHEBI:15377"/>
        <dbReference type="ChEBI" id="CHEBI:29985"/>
        <dbReference type="ChEBI" id="CHEBI:57925"/>
        <dbReference type="ChEBI" id="CHEBI:61694"/>
        <dbReference type="EC" id="3.4.19.13"/>
    </reaction>
</comment>
<dbReference type="InterPro" id="IPR043137">
    <property type="entry name" value="GGT_ssub_C"/>
</dbReference>
<dbReference type="RefSeq" id="WP_166852105.1">
    <property type="nucleotide sequence ID" value="NZ_JAAONY010000001.1"/>
</dbReference>
<evidence type="ECO:0000313" key="13">
    <source>
        <dbReference type="EMBL" id="MBB6520146.1"/>
    </source>
</evidence>
<dbReference type="InParanoid" id="A0A7X0JRN3"/>
<feature type="binding site" evidence="10">
    <location>
        <begin position="467"/>
        <end position="468"/>
    </location>
    <ligand>
        <name>L-glutamate</name>
        <dbReference type="ChEBI" id="CHEBI:29985"/>
    </ligand>
</feature>
<keyword evidence="11" id="KW-0317">Glutathione biosynthesis</keyword>